<accession>Q84MG6</accession>
<dbReference type="InterPro" id="IPR025525">
    <property type="entry name" value="hAT-like_transposase_RNase-H"/>
</dbReference>
<organism evidence="8 9">
    <name type="scientific">Oryza sativa subsp. japonica</name>
    <name type="common">Rice</name>
    <dbReference type="NCBI Taxonomy" id="39947"/>
    <lineage>
        <taxon>Eukaryota</taxon>
        <taxon>Viridiplantae</taxon>
        <taxon>Streptophyta</taxon>
        <taxon>Embryophyta</taxon>
        <taxon>Tracheophyta</taxon>
        <taxon>Spermatophyta</taxon>
        <taxon>Magnoliopsida</taxon>
        <taxon>Liliopsida</taxon>
        <taxon>Poales</taxon>
        <taxon>Poaceae</taxon>
        <taxon>BOP clade</taxon>
        <taxon>Oryzoideae</taxon>
        <taxon>Oryzeae</taxon>
        <taxon>Oryzinae</taxon>
        <taxon>Oryza</taxon>
        <taxon>Oryza sativa</taxon>
    </lineage>
</organism>
<dbReference type="GO" id="GO:0008270">
    <property type="term" value="F:zinc ion binding"/>
    <property type="evidence" value="ECO:0007669"/>
    <property type="project" value="UniProtKB-KW"/>
</dbReference>
<keyword evidence="4" id="KW-0862">Zinc</keyword>
<protein>
    <submittedName>
        <fullName evidence="8">Tam3-transposase</fullName>
    </submittedName>
</protein>
<sequence>MSTSLAEASQGGYIKEVIAEGSSGGLSSSTQLLSAKRKLAASNPSTAKRRRSPIVLPIVRSPGVRQIISQNALIMERSQVPGHMSPSAESPRARSLSPVARFVSSPSTILELDVENQPRESSQPTPHVVTHRSARAELLRMIVLQELPSSFVEHLGFRRFCASLNPYFRVVSRTTIKGDCLAAYQEQKLALLEVLRKTNSRVSLTADMWSSNQNLGYMCITCHFIDNEWNMQKRIIRFTQVRTPHDSIALFNEIIKCIQDWQIERNLLGKLAMPCKGELFHFWCAAHIFNPIVQDGLSTISAAISRIRESVKYVRASEAREQKFEEIIAQVGIVEEKRPSLDVSTRWNSTYLMLSSSLLFRRAFDSLDRFDPNFKDAPQFFDWENAEVLCKHLKVFYDATVVVSGTSYPTVTRYFHEFWKVKVMILNESNNEDDLVASLVSKMDTKFQKYWDLQFLQIWVPVIFDPRFKLKFLEFRLKAGFGDKATGPNGYLPRIKRTVRTWFAEYSSQICGPSTTNSQEASTSGLHQSLHFLLDKESLATIGVGWLVELWRHWFAFKIGCEPMVLVIHIQFKLIRLRAMMLICNYWDIKSFDISGKLPCEFYAIWVLRNFASSGAVVSGACFVSQLISVFPTHVRLHPKFVRCIGNLVEPGISGLLFCR</sequence>
<dbReference type="AlphaFoldDB" id="Q84MG6"/>
<evidence type="ECO:0000256" key="6">
    <source>
        <dbReference type="ARBA" id="ARBA00023242"/>
    </source>
</evidence>
<evidence type="ECO:0000256" key="3">
    <source>
        <dbReference type="ARBA" id="ARBA00022771"/>
    </source>
</evidence>
<evidence type="ECO:0000256" key="5">
    <source>
        <dbReference type="ARBA" id="ARBA00023125"/>
    </source>
</evidence>
<name>Q84MG6_ORYSJ</name>
<evidence type="ECO:0000256" key="1">
    <source>
        <dbReference type="ARBA" id="ARBA00004123"/>
    </source>
</evidence>
<dbReference type="PANTHER" id="PTHR46481:SF10">
    <property type="entry name" value="ZINC FINGER BED DOMAIN-CONTAINING PROTEIN 39"/>
    <property type="match status" value="1"/>
</dbReference>
<dbReference type="InterPro" id="IPR052035">
    <property type="entry name" value="ZnF_BED_domain_contain"/>
</dbReference>
<dbReference type="GO" id="GO:0005634">
    <property type="term" value="C:nucleus"/>
    <property type="evidence" value="ECO:0007669"/>
    <property type="project" value="UniProtKB-SubCell"/>
</dbReference>
<feature type="domain" description="hAT-like transposase RNase-H fold" evidence="7">
    <location>
        <begin position="404"/>
        <end position="506"/>
    </location>
</feature>
<dbReference type="Proteomes" id="UP000000763">
    <property type="component" value="Chromosome 3"/>
</dbReference>
<dbReference type="EMBL" id="AC114983">
    <property type="protein sequence ID" value="AAP20838.1"/>
    <property type="molecule type" value="Genomic_DNA"/>
</dbReference>
<keyword evidence="5" id="KW-0238">DNA-binding</keyword>
<proteinExistence type="predicted"/>
<dbReference type="Pfam" id="PF14372">
    <property type="entry name" value="hAT-like_RNase-H"/>
    <property type="match status" value="1"/>
</dbReference>
<evidence type="ECO:0000256" key="4">
    <source>
        <dbReference type="ARBA" id="ARBA00022833"/>
    </source>
</evidence>
<evidence type="ECO:0000259" key="7">
    <source>
        <dbReference type="Pfam" id="PF14372"/>
    </source>
</evidence>
<dbReference type="SUPFAM" id="SSF53098">
    <property type="entry name" value="Ribonuclease H-like"/>
    <property type="match status" value="1"/>
</dbReference>
<dbReference type="GO" id="GO:0003677">
    <property type="term" value="F:DNA binding"/>
    <property type="evidence" value="ECO:0007669"/>
    <property type="project" value="UniProtKB-KW"/>
</dbReference>
<dbReference type="PANTHER" id="PTHR46481">
    <property type="entry name" value="ZINC FINGER BED DOMAIN-CONTAINING PROTEIN 4"/>
    <property type="match status" value="1"/>
</dbReference>
<gene>
    <name evidence="8" type="ordered locus">Os03g31110</name>
</gene>
<reference evidence="9" key="2">
    <citation type="journal article" date="2008" name="Nucleic Acids Res.">
        <title>The rice annotation project database (RAP-DB): 2008 update.</title>
        <authorList>
            <consortium name="The rice annotation project (RAP)"/>
        </authorList>
    </citation>
    <scope>GENOME REANNOTATION</scope>
    <source>
        <strain evidence="9">cv. Nipponbare</strain>
    </source>
</reference>
<reference evidence="9" key="1">
    <citation type="journal article" date="2005" name="Nature">
        <title>The map-based sequence of the rice genome.</title>
        <authorList>
            <consortium name="International rice genome sequencing project (IRGSP)"/>
            <person name="Matsumoto T."/>
            <person name="Wu J."/>
            <person name="Kanamori H."/>
            <person name="Katayose Y."/>
            <person name="Fujisawa M."/>
            <person name="Namiki N."/>
            <person name="Mizuno H."/>
            <person name="Yamamoto K."/>
            <person name="Antonio B.A."/>
            <person name="Baba T."/>
            <person name="Sakata K."/>
            <person name="Nagamura Y."/>
            <person name="Aoki H."/>
            <person name="Arikawa K."/>
            <person name="Arita K."/>
            <person name="Bito T."/>
            <person name="Chiden Y."/>
            <person name="Fujitsuka N."/>
            <person name="Fukunaka R."/>
            <person name="Hamada M."/>
            <person name="Harada C."/>
            <person name="Hayashi A."/>
            <person name="Hijishita S."/>
            <person name="Honda M."/>
            <person name="Hosokawa S."/>
            <person name="Ichikawa Y."/>
            <person name="Idonuma A."/>
            <person name="Iijima M."/>
            <person name="Ikeda M."/>
            <person name="Ikeno M."/>
            <person name="Ito K."/>
            <person name="Ito S."/>
            <person name="Ito T."/>
            <person name="Ito Y."/>
            <person name="Ito Y."/>
            <person name="Iwabuchi A."/>
            <person name="Kamiya K."/>
            <person name="Karasawa W."/>
            <person name="Kurita K."/>
            <person name="Katagiri S."/>
            <person name="Kikuta A."/>
            <person name="Kobayashi H."/>
            <person name="Kobayashi N."/>
            <person name="Machita K."/>
            <person name="Maehara T."/>
            <person name="Masukawa M."/>
            <person name="Mizubayashi T."/>
            <person name="Mukai Y."/>
            <person name="Nagasaki H."/>
            <person name="Nagata Y."/>
            <person name="Naito S."/>
            <person name="Nakashima M."/>
            <person name="Nakama Y."/>
            <person name="Nakamichi Y."/>
            <person name="Nakamura M."/>
            <person name="Meguro A."/>
            <person name="Negishi M."/>
            <person name="Ohta I."/>
            <person name="Ohta T."/>
            <person name="Okamoto M."/>
            <person name="Ono N."/>
            <person name="Saji S."/>
            <person name="Sakaguchi M."/>
            <person name="Sakai K."/>
            <person name="Shibata M."/>
            <person name="Shimokawa T."/>
            <person name="Song J."/>
            <person name="Takazaki Y."/>
            <person name="Terasawa K."/>
            <person name="Tsugane M."/>
            <person name="Tsuji K."/>
            <person name="Ueda S."/>
            <person name="Waki K."/>
            <person name="Yamagata H."/>
            <person name="Yamamoto M."/>
            <person name="Yamamoto S."/>
            <person name="Yamane H."/>
            <person name="Yoshiki S."/>
            <person name="Yoshihara R."/>
            <person name="Yukawa K."/>
            <person name="Zhong H."/>
            <person name="Yano M."/>
            <person name="Yuan Q."/>
            <person name="Ouyang S."/>
            <person name="Liu J."/>
            <person name="Jones K.M."/>
            <person name="Gansberger K."/>
            <person name="Moffat K."/>
            <person name="Hill J."/>
            <person name="Bera J."/>
            <person name="Fadrosh D."/>
            <person name="Jin S."/>
            <person name="Johri S."/>
            <person name="Kim M."/>
            <person name="Overton L."/>
            <person name="Reardon M."/>
            <person name="Tsitrin T."/>
            <person name="Vuong H."/>
            <person name="Weaver B."/>
            <person name="Ciecko A."/>
            <person name="Tallon L."/>
            <person name="Jackson J."/>
            <person name="Pai G."/>
            <person name="Aken S.V."/>
            <person name="Utterback T."/>
            <person name="Reidmuller S."/>
            <person name="Feldblyum T."/>
            <person name="Hsiao J."/>
            <person name="Zismann V."/>
            <person name="Iobst S."/>
            <person name="de Vazeille A.R."/>
            <person name="Buell C.R."/>
            <person name="Ying K."/>
            <person name="Li Y."/>
            <person name="Lu T."/>
            <person name="Huang Y."/>
            <person name="Zhao Q."/>
            <person name="Feng Q."/>
            <person name="Zhang L."/>
            <person name="Zhu J."/>
            <person name="Weng Q."/>
            <person name="Mu J."/>
            <person name="Lu Y."/>
            <person name="Fan D."/>
            <person name="Liu Y."/>
            <person name="Guan J."/>
            <person name="Zhang Y."/>
            <person name="Yu S."/>
            <person name="Liu X."/>
            <person name="Zhang Y."/>
            <person name="Hong G."/>
            <person name="Han B."/>
            <person name="Choisne N."/>
            <person name="Demange N."/>
            <person name="Orjeda G."/>
            <person name="Samain S."/>
            <person name="Cattolico L."/>
            <person name="Pelletier E."/>
            <person name="Couloux A."/>
            <person name="Segurens B."/>
            <person name="Wincker P."/>
            <person name="D'Hont A."/>
            <person name="Scarpelli C."/>
            <person name="Weissenbach J."/>
            <person name="Salanoubat M."/>
            <person name="Quetier F."/>
            <person name="Yu Y."/>
            <person name="Kim H.R."/>
            <person name="Rambo T."/>
            <person name="Currie J."/>
            <person name="Collura K."/>
            <person name="Luo M."/>
            <person name="Yang T."/>
            <person name="Ammiraju J.S.S."/>
            <person name="Engler F."/>
            <person name="Soderlund C."/>
            <person name="Wing R.A."/>
            <person name="Palmer L.E."/>
            <person name="de la Bastide M."/>
            <person name="Spiegel L."/>
            <person name="Nascimento L."/>
            <person name="Zutavern T."/>
            <person name="O'Shaughnessy A."/>
            <person name="Dike S."/>
            <person name="Dedhia N."/>
            <person name="Preston R."/>
            <person name="Balija V."/>
            <person name="McCombie W.R."/>
            <person name="Chow T."/>
            <person name="Chen H."/>
            <person name="Chung M."/>
            <person name="Chen C."/>
            <person name="Shaw J."/>
            <person name="Wu H."/>
            <person name="Hsiao K."/>
            <person name="Chao Y."/>
            <person name="Chu M."/>
            <person name="Cheng C."/>
            <person name="Hour A."/>
            <person name="Lee P."/>
            <person name="Lin S."/>
            <person name="Lin Y."/>
            <person name="Liou J."/>
            <person name="Liu S."/>
            <person name="Hsing Y."/>
            <person name="Raghuvanshi S."/>
            <person name="Mohanty A."/>
            <person name="Bharti A.K."/>
            <person name="Gaur A."/>
            <person name="Gupta V."/>
            <person name="Kumar D."/>
            <person name="Ravi V."/>
            <person name="Vij S."/>
            <person name="Kapur A."/>
            <person name="Khurana P."/>
            <person name="Khurana P."/>
            <person name="Khurana J.P."/>
            <person name="Tyagi A.K."/>
            <person name="Gaikwad K."/>
            <person name="Singh A."/>
            <person name="Dalal V."/>
            <person name="Srivastava S."/>
            <person name="Dixit A."/>
            <person name="Pal A.K."/>
            <person name="Ghazi I.A."/>
            <person name="Yadav M."/>
            <person name="Pandit A."/>
            <person name="Bhargava A."/>
            <person name="Sureshbabu K."/>
            <person name="Batra K."/>
            <person name="Sharma T.R."/>
            <person name="Mohapatra T."/>
            <person name="Singh N.K."/>
            <person name="Messing J."/>
            <person name="Nelson A.B."/>
            <person name="Fuks G."/>
            <person name="Kavchok S."/>
            <person name="Keizer G."/>
            <person name="Linton E."/>
            <person name="Llaca V."/>
            <person name="Song R."/>
            <person name="Tanyolac B."/>
            <person name="Young S."/>
            <person name="Ho-Il K."/>
            <person name="Hahn J.H."/>
            <person name="Sangsakoo G."/>
            <person name="Vanavichit A."/>
            <person name="de Mattos Luiz.A.T."/>
            <person name="Zimmer P.D."/>
            <person name="Malone G."/>
            <person name="Dellagostin O."/>
            <person name="de Oliveira A.C."/>
            <person name="Bevan M."/>
            <person name="Bancroft I."/>
            <person name="Minx P."/>
            <person name="Cordum H."/>
            <person name="Wilson R."/>
            <person name="Cheng Z."/>
            <person name="Jin W."/>
            <person name="Jiang J."/>
            <person name="Leong S.A."/>
            <person name="Iwama H."/>
            <person name="Gojobori T."/>
            <person name="Itoh T."/>
            <person name="Niimura Y."/>
            <person name="Fujii Y."/>
            <person name="Habara T."/>
            <person name="Sakai H."/>
            <person name="Sato Y."/>
            <person name="Wilson G."/>
            <person name="Kumar K."/>
            <person name="McCouch S."/>
            <person name="Juretic N."/>
            <person name="Hoen D."/>
            <person name="Wright S."/>
            <person name="Bruskiewich R."/>
            <person name="Bureau T."/>
            <person name="Miyao A."/>
            <person name="Hirochika H."/>
            <person name="Nishikawa T."/>
            <person name="Kadowaki K."/>
            <person name="Sugiura M."/>
            <person name="Burr B."/>
            <person name="Sasaki T."/>
        </authorList>
    </citation>
    <scope>NUCLEOTIDE SEQUENCE [LARGE SCALE GENOMIC DNA]</scope>
    <source>
        <strain evidence="9">cv. Nipponbare</strain>
    </source>
</reference>
<evidence type="ECO:0000256" key="2">
    <source>
        <dbReference type="ARBA" id="ARBA00022723"/>
    </source>
</evidence>
<keyword evidence="2" id="KW-0479">Metal-binding</keyword>
<keyword evidence="6" id="KW-0539">Nucleus</keyword>
<comment type="subcellular location">
    <subcellularLocation>
        <location evidence="1">Nucleus</location>
    </subcellularLocation>
</comment>
<dbReference type="InterPro" id="IPR012337">
    <property type="entry name" value="RNaseH-like_sf"/>
</dbReference>
<keyword evidence="3" id="KW-0863">Zinc-finger</keyword>
<evidence type="ECO:0000313" key="9">
    <source>
        <dbReference type="Proteomes" id="UP000000763"/>
    </source>
</evidence>
<evidence type="ECO:0000313" key="8">
    <source>
        <dbReference type="EMBL" id="AAP20838.1"/>
    </source>
</evidence>